<proteinExistence type="predicted"/>
<dbReference type="AlphaFoldDB" id="X1AA72"/>
<keyword evidence="1" id="KW-0812">Transmembrane</keyword>
<evidence type="ECO:0000313" key="2">
    <source>
        <dbReference type="EMBL" id="GAG79380.1"/>
    </source>
</evidence>
<organism evidence="2">
    <name type="scientific">marine sediment metagenome</name>
    <dbReference type="NCBI Taxonomy" id="412755"/>
    <lineage>
        <taxon>unclassified sequences</taxon>
        <taxon>metagenomes</taxon>
        <taxon>ecological metagenomes</taxon>
    </lineage>
</organism>
<dbReference type="EMBL" id="BART01010988">
    <property type="protein sequence ID" value="GAG79380.1"/>
    <property type="molecule type" value="Genomic_DNA"/>
</dbReference>
<feature type="transmembrane region" description="Helical" evidence="1">
    <location>
        <begin position="6"/>
        <end position="29"/>
    </location>
</feature>
<protein>
    <submittedName>
        <fullName evidence="2">Uncharacterized protein</fullName>
    </submittedName>
</protein>
<evidence type="ECO:0000256" key="1">
    <source>
        <dbReference type="SAM" id="Phobius"/>
    </source>
</evidence>
<name>X1AA72_9ZZZZ</name>
<keyword evidence="1" id="KW-0472">Membrane</keyword>
<accession>X1AA72</accession>
<keyword evidence="1" id="KW-1133">Transmembrane helix</keyword>
<gene>
    <name evidence="2" type="ORF">S01H4_23626</name>
</gene>
<comment type="caution">
    <text evidence="2">The sequence shown here is derived from an EMBL/GenBank/DDBJ whole genome shotgun (WGS) entry which is preliminary data.</text>
</comment>
<sequence length="41" mass="4302">MEIEIAILVTGVLIMVGGIICGGAIYSGLEKLAEAIKNKNR</sequence>
<reference evidence="2" key="1">
    <citation type="journal article" date="2014" name="Front. Microbiol.">
        <title>High frequency of phylogenetically diverse reductive dehalogenase-homologous genes in deep subseafloor sedimentary metagenomes.</title>
        <authorList>
            <person name="Kawai M."/>
            <person name="Futagami T."/>
            <person name="Toyoda A."/>
            <person name="Takaki Y."/>
            <person name="Nishi S."/>
            <person name="Hori S."/>
            <person name="Arai W."/>
            <person name="Tsubouchi T."/>
            <person name="Morono Y."/>
            <person name="Uchiyama I."/>
            <person name="Ito T."/>
            <person name="Fujiyama A."/>
            <person name="Inagaki F."/>
            <person name="Takami H."/>
        </authorList>
    </citation>
    <scope>NUCLEOTIDE SEQUENCE</scope>
    <source>
        <strain evidence="2">Expedition CK06-06</strain>
    </source>
</reference>